<dbReference type="EMBL" id="GDHC01009681">
    <property type="protein sequence ID" value="JAQ08948.1"/>
    <property type="molecule type" value="Transcribed_RNA"/>
</dbReference>
<proteinExistence type="predicted"/>
<sequence length="221" mass="24486">HTHTHTVSHGKLALQEPDGQFGAPDSRIAVAGLRTAAHTSPTDHLALVLFRAYYLLMQEHHSSLAMAAIHALATVAGRCHGTFRDAATIILLLGSFAHRESGVRWEAGECALRALGVHRDTRVTVRALLDTIESQEVCDIFARIQQTKGRGRCENCPSVHDLHTLLPESAEDLLARSASTFPMYRTCIVVESATWQSTGYCDGLHERDFFLDAVFWRNLWS</sequence>
<accession>A0A146LLY3</accession>
<evidence type="ECO:0000313" key="1">
    <source>
        <dbReference type="EMBL" id="JAQ08948.1"/>
    </source>
</evidence>
<name>A0A146LLY3_LYGHE</name>
<dbReference type="AlphaFoldDB" id="A0A146LLY3"/>
<feature type="non-terminal residue" evidence="1">
    <location>
        <position position="1"/>
    </location>
</feature>
<organism evidence="1">
    <name type="scientific">Lygus hesperus</name>
    <name type="common">Western plant bug</name>
    <dbReference type="NCBI Taxonomy" id="30085"/>
    <lineage>
        <taxon>Eukaryota</taxon>
        <taxon>Metazoa</taxon>
        <taxon>Ecdysozoa</taxon>
        <taxon>Arthropoda</taxon>
        <taxon>Hexapoda</taxon>
        <taxon>Insecta</taxon>
        <taxon>Pterygota</taxon>
        <taxon>Neoptera</taxon>
        <taxon>Paraneoptera</taxon>
        <taxon>Hemiptera</taxon>
        <taxon>Heteroptera</taxon>
        <taxon>Panheteroptera</taxon>
        <taxon>Cimicomorpha</taxon>
        <taxon>Miridae</taxon>
        <taxon>Mirini</taxon>
        <taxon>Lygus</taxon>
    </lineage>
</organism>
<gene>
    <name evidence="1" type="ORF">g.16723</name>
</gene>
<reference evidence="1" key="1">
    <citation type="journal article" date="2016" name="Gigascience">
        <title>De novo construction of an expanded transcriptome assembly for the western tarnished plant bug, Lygus hesperus.</title>
        <authorList>
            <person name="Tassone E.E."/>
            <person name="Geib S.M."/>
            <person name="Hall B."/>
            <person name="Fabrick J.A."/>
            <person name="Brent C.S."/>
            <person name="Hull J.J."/>
        </authorList>
    </citation>
    <scope>NUCLEOTIDE SEQUENCE</scope>
</reference>
<protein>
    <submittedName>
        <fullName evidence="1">Uncharacterized protein</fullName>
    </submittedName>
</protein>